<feature type="domain" description="NAD-dependent epimerase/dehydratase" evidence="2">
    <location>
        <begin position="7"/>
        <end position="184"/>
    </location>
</feature>
<sequence length="321" mass="35294">MGGVRRIMVTGASGFIGRQVVQKAVAEGYEVIAVVRSRVPNFPREVEVLKLDLAASTAVDILTSAMQVDAVIHAAAHVGDDPEAQERDSLRGTETVLSSMGHAGVKRLVLVSSMAVYDTSRLWPGQDVTEDTPLENPRRARDPYTRAKLLQEDLCYDAADRRGLSLAVLRPGAVYGPGQVWNAHVGAGFGPVLFRFAAGGELPLCHISTCATALVAAADSDWEGDLNVLDSNLPDRRDFIRALRKSGWPRLVIPFPWWILLIAGYVLTPFRKWLPGLLTPRILKARMMPLRYPRHVARTLHVPATAPFQQLLARSLQRGRK</sequence>
<dbReference type="EMBL" id="JAYLLH010000009">
    <property type="protein sequence ID" value="MEC3861306.1"/>
    <property type="molecule type" value="Genomic_DNA"/>
</dbReference>
<accession>A0ABU6HH98</accession>
<dbReference type="PANTHER" id="PTHR48079:SF6">
    <property type="entry name" value="NAD(P)-BINDING DOMAIN-CONTAINING PROTEIN-RELATED"/>
    <property type="match status" value="1"/>
</dbReference>
<dbReference type="Gene3D" id="3.40.50.720">
    <property type="entry name" value="NAD(P)-binding Rossmann-like Domain"/>
    <property type="match status" value="1"/>
</dbReference>
<feature type="transmembrane region" description="Helical" evidence="1">
    <location>
        <begin position="251"/>
        <end position="270"/>
    </location>
</feature>
<dbReference type="InterPro" id="IPR036291">
    <property type="entry name" value="NAD(P)-bd_dom_sf"/>
</dbReference>
<dbReference type="Proteomes" id="UP001348149">
    <property type="component" value="Unassembled WGS sequence"/>
</dbReference>
<keyword evidence="1" id="KW-0812">Transmembrane</keyword>
<keyword evidence="4" id="KW-1185">Reference proteome</keyword>
<gene>
    <name evidence="3" type="ORF">VK792_08420</name>
</gene>
<evidence type="ECO:0000256" key="1">
    <source>
        <dbReference type="SAM" id="Phobius"/>
    </source>
</evidence>
<dbReference type="RefSeq" id="WP_326297022.1">
    <property type="nucleotide sequence ID" value="NZ_JAYLLH010000009.1"/>
</dbReference>
<dbReference type="Pfam" id="PF01370">
    <property type="entry name" value="Epimerase"/>
    <property type="match status" value="1"/>
</dbReference>
<comment type="caution">
    <text evidence="3">The sequence shown here is derived from an EMBL/GenBank/DDBJ whole genome shotgun (WGS) entry which is preliminary data.</text>
</comment>
<dbReference type="InterPro" id="IPR051783">
    <property type="entry name" value="NAD(P)-dependent_oxidoreduct"/>
</dbReference>
<keyword evidence="1" id="KW-1133">Transmembrane helix</keyword>
<organism evidence="3 4">
    <name type="scientific">Mesobacterium hydrothermale</name>
    <dbReference type="NCBI Taxonomy" id="3111907"/>
    <lineage>
        <taxon>Bacteria</taxon>
        <taxon>Pseudomonadati</taxon>
        <taxon>Pseudomonadota</taxon>
        <taxon>Alphaproteobacteria</taxon>
        <taxon>Rhodobacterales</taxon>
        <taxon>Roseobacteraceae</taxon>
        <taxon>Mesobacterium</taxon>
    </lineage>
</organism>
<evidence type="ECO:0000259" key="2">
    <source>
        <dbReference type="Pfam" id="PF01370"/>
    </source>
</evidence>
<evidence type="ECO:0000313" key="3">
    <source>
        <dbReference type="EMBL" id="MEC3861306.1"/>
    </source>
</evidence>
<evidence type="ECO:0000313" key="4">
    <source>
        <dbReference type="Proteomes" id="UP001348149"/>
    </source>
</evidence>
<dbReference type="InterPro" id="IPR001509">
    <property type="entry name" value="Epimerase_deHydtase"/>
</dbReference>
<dbReference type="SUPFAM" id="SSF51735">
    <property type="entry name" value="NAD(P)-binding Rossmann-fold domains"/>
    <property type="match status" value="1"/>
</dbReference>
<protein>
    <submittedName>
        <fullName evidence="3">NAD(P)-dependent oxidoreductase</fullName>
    </submittedName>
</protein>
<dbReference type="PANTHER" id="PTHR48079">
    <property type="entry name" value="PROTEIN YEEZ"/>
    <property type="match status" value="1"/>
</dbReference>
<keyword evidence="1" id="KW-0472">Membrane</keyword>
<reference evidence="3 4" key="1">
    <citation type="submission" date="2024-01" db="EMBL/GenBank/DDBJ databases">
        <title>Mesobacterium rodlantinim sp. nov., isolated from shallow sea hydrothermal systems off Kueishantao Island.</title>
        <authorList>
            <person name="Su Z."/>
            <person name="Tang K."/>
        </authorList>
    </citation>
    <scope>NUCLEOTIDE SEQUENCE [LARGE SCALE GENOMIC DNA]</scope>
    <source>
        <strain evidence="3 4">TK19101</strain>
    </source>
</reference>
<name>A0ABU6HH98_9RHOB</name>
<proteinExistence type="predicted"/>